<sequence>MSRKAGVFMAVLLAWVLFGTAIRFGERSAAFASDESKKAASSALPYIPVVTPDRATLPWRIEDGVKVFHLVAEPIKQEFAPGLVMNCWGYNGCTPGPTIEAVEGDRVRILVTNNLAAPTSIHWHGIFVPSGMDGVGGLTQRHIQPGETYAYEFTLRQHGTFMYHPHLDEMTQIAMGTMGFFIIHPREPENPPIDRDFAIFLHEWSIEPGTATPDPIEMTDFNYFTFNGKAFPGTSPLVVRQGQRVRIRLANLSMDNHPIHIHGYAFKVTATDGGAIPASAQWPMTTVDVPVGATRDIEFVAHEPGDWAFHCHKTHHMMSGMVHELPNMIGVDQGEAEEKIRTLLPGYMAMGEAGMAGMHGHASGVTNYIGMGSMEGPFGTIEMGGMFTIIKVRDGIIGYEDPGWYEHPEGTVAKPVAADGSGD</sequence>
<evidence type="ECO:0000259" key="5">
    <source>
        <dbReference type="Pfam" id="PF07732"/>
    </source>
</evidence>
<dbReference type="InterPro" id="IPR002355">
    <property type="entry name" value="Cu_oxidase_Cu_BS"/>
</dbReference>
<protein>
    <submittedName>
        <fullName evidence="6">Copper oxidase</fullName>
    </submittedName>
</protein>
<feature type="domain" description="Plastocyanin-like" evidence="4">
    <location>
        <begin position="212"/>
        <end position="325"/>
    </location>
</feature>
<dbReference type="Pfam" id="PF07731">
    <property type="entry name" value="Cu-oxidase_2"/>
    <property type="match status" value="1"/>
</dbReference>
<gene>
    <name evidence="6" type="ORF">C4532_01335</name>
</gene>
<organism evidence="6 7">
    <name type="scientific">Candidatus Abyssobacteria bacterium SURF_17</name>
    <dbReference type="NCBI Taxonomy" id="2093361"/>
    <lineage>
        <taxon>Bacteria</taxon>
        <taxon>Pseudomonadati</taxon>
        <taxon>Candidatus Hydrogenedentota</taxon>
        <taxon>Candidatus Abyssobacteria</taxon>
    </lineage>
</organism>
<feature type="domain" description="Plastocyanin-like" evidence="5">
    <location>
        <begin position="85"/>
        <end position="187"/>
    </location>
</feature>
<accession>A0A419F953</accession>
<dbReference type="PANTHER" id="PTHR11709">
    <property type="entry name" value="MULTI-COPPER OXIDASE"/>
    <property type="match status" value="1"/>
</dbReference>
<proteinExistence type="predicted"/>
<dbReference type="PROSITE" id="PS00080">
    <property type="entry name" value="MULTICOPPER_OXIDASE2"/>
    <property type="match status" value="1"/>
</dbReference>
<dbReference type="InterPro" id="IPR008972">
    <property type="entry name" value="Cupredoxin"/>
</dbReference>
<evidence type="ECO:0000259" key="4">
    <source>
        <dbReference type="Pfam" id="PF07731"/>
    </source>
</evidence>
<dbReference type="Proteomes" id="UP000285961">
    <property type="component" value="Unassembled WGS sequence"/>
</dbReference>
<evidence type="ECO:0000313" key="6">
    <source>
        <dbReference type="EMBL" id="RJP75053.1"/>
    </source>
</evidence>
<dbReference type="GO" id="GO:0005507">
    <property type="term" value="F:copper ion binding"/>
    <property type="evidence" value="ECO:0007669"/>
    <property type="project" value="InterPro"/>
</dbReference>
<evidence type="ECO:0000256" key="2">
    <source>
        <dbReference type="ARBA" id="ARBA00023002"/>
    </source>
</evidence>
<evidence type="ECO:0000313" key="7">
    <source>
        <dbReference type="Proteomes" id="UP000285961"/>
    </source>
</evidence>
<keyword evidence="1" id="KW-0479">Metal-binding</keyword>
<dbReference type="PANTHER" id="PTHR11709:SF394">
    <property type="entry name" value="FI03373P-RELATED"/>
    <property type="match status" value="1"/>
</dbReference>
<dbReference type="GO" id="GO:0016491">
    <property type="term" value="F:oxidoreductase activity"/>
    <property type="evidence" value="ECO:0007669"/>
    <property type="project" value="UniProtKB-KW"/>
</dbReference>
<dbReference type="EMBL" id="QZKI01000008">
    <property type="protein sequence ID" value="RJP75053.1"/>
    <property type="molecule type" value="Genomic_DNA"/>
</dbReference>
<dbReference type="Gene3D" id="2.60.40.420">
    <property type="entry name" value="Cupredoxins - blue copper proteins"/>
    <property type="match status" value="1"/>
</dbReference>
<dbReference type="SUPFAM" id="SSF49503">
    <property type="entry name" value="Cupredoxins"/>
    <property type="match status" value="2"/>
</dbReference>
<keyword evidence="2" id="KW-0560">Oxidoreductase</keyword>
<dbReference type="CDD" id="cd04202">
    <property type="entry name" value="CuRO_D2_2dMcoN_like"/>
    <property type="match status" value="1"/>
</dbReference>
<dbReference type="InterPro" id="IPR011707">
    <property type="entry name" value="Cu-oxidase-like_N"/>
</dbReference>
<evidence type="ECO:0000256" key="3">
    <source>
        <dbReference type="ARBA" id="ARBA00023008"/>
    </source>
</evidence>
<dbReference type="CDD" id="cd13860">
    <property type="entry name" value="CuRO_1_2dMco_1"/>
    <property type="match status" value="1"/>
</dbReference>
<name>A0A419F953_9BACT</name>
<dbReference type="InterPro" id="IPR045087">
    <property type="entry name" value="Cu-oxidase_fam"/>
</dbReference>
<dbReference type="AlphaFoldDB" id="A0A419F953"/>
<keyword evidence="3" id="KW-0186">Copper</keyword>
<comment type="caution">
    <text evidence="6">The sequence shown here is derived from an EMBL/GenBank/DDBJ whole genome shotgun (WGS) entry which is preliminary data.</text>
</comment>
<dbReference type="InterPro" id="IPR011706">
    <property type="entry name" value="Cu-oxidase_C"/>
</dbReference>
<reference evidence="6 7" key="1">
    <citation type="journal article" date="2017" name="ISME J.">
        <title>Energy and carbon metabolisms in a deep terrestrial subsurface fluid microbial community.</title>
        <authorList>
            <person name="Momper L."/>
            <person name="Jungbluth S.P."/>
            <person name="Lee M.D."/>
            <person name="Amend J.P."/>
        </authorList>
    </citation>
    <scope>NUCLEOTIDE SEQUENCE [LARGE SCALE GENOMIC DNA]</scope>
    <source>
        <strain evidence="6">SURF_17</strain>
    </source>
</reference>
<dbReference type="Pfam" id="PF07732">
    <property type="entry name" value="Cu-oxidase_3"/>
    <property type="match status" value="1"/>
</dbReference>
<evidence type="ECO:0000256" key="1">
    <source>
        <dbReference type="ARBA" id="ARBA00022723"/>
    </source>
</evidence>